<evidence type="ECO:0000313" key="10">
    <source>
        <dbReference type="EMBL" id="JAG12834.1"/>
    </source>
</evidence>
<keyword evidence="6" id="KW-0804">Transcription</keyword>
<dbReference type="SUPFAM" id="SSF58026">
    <property type="entry name" value="Delta-sleep-inducing peptide immunoreactive peptide"/>
    <property type="match status" value="1"/>
</dbReference>
<feature type="compositionally biased region" description="Polar residues" evidence="8">
    <location>
        <begin position="549"/>
        <end position="569"/>
    </location>
</feature>
<keyword evidence="7" id="KW-0539">Nucleus</keyword>
<evidence type="ECO:0000256" key="6">
    <source>
        <dbReference type="ARBA" id="ARBA00023163"/>
    </source>
</evidence>
<feature type="compositionally biased region" description="Polar residues" evidence="8">
    <location>
        <begin position="38"/>
        <end position="49"/>
    </location>
</feature>
<dbReference type="Gene3D" id="1.20.5.490">
    <property type="entry name" value="Single helix bin"/>
    <property type="match status" value="1"/>
</dbReference>
<feature type="compositionally biased region" description="Low complexity" evidence="8">
    <location>
        <begin position="522"/>
        <end position="548"/>
    </location>
</feature>
<gene>
    <name evidence="10" type="primary">bun_1</name>
    <name evidence="9" type="synonym">bun_0</name>
    <name evidence="9" type="ORF">CM83_50804</name>
    <name evidence="10" type="ORF">CM83_50807</name>
</gene>
<evidence type="ECO:0000256" key="7">
    <source>
        <dbReference type="ARBA" id="ARBA00023242"/>
    </source>
</evidence>
<evidence type="ECO:0000256" key="3">
    <source>
        <dbReference type="ARBA" id="ARBA00007908"/>
    </source>
</evidence>
<feature type="region of interest" description="Disordered" evidence="8">
    <location>
        <begin position="143"/>
        <end position="162"/>
    </location>
</feature>
<sequence length="842" mass="92671">MADSAGTIPSKNSEKSKLSNSINRTTSETLRLTDTDRVLNQPNSLTSSTPRKKTSFIITSITSRTSNDAGEDSADDLDESHTEDISEIVDNSRITDIENETPSYSEDTFSKDDVFFNASSSLVSAPVIPTSSQYGLALVPTSENSEHVLNPSDSSEHSENPDLRVEVNESVINLGVVSTKHDPEMRDMHPPAPRTERFKVVKIESTEPFKRGRWICMDYLDHPNIAQNASINNTKSDSECSPHPPSEASDSVSITNSAASVVTAVNIGDDLKQQNLTNINNIINSEVSNQLNMQPSDNGQLVNNQQTMPISTPSNIPSNYSSVSPGQSLQNNLQMSQPLVNSAAPAQQPPPPQQQQQPQQQAQSQSLSQVHMQQILANSNAHTSLQPQQIQQVLAGTAMPQQAQQPVPAQQQPPQQTQQPPPQQPQQQIPSQQSMPQQQQQQMMQPQGMPQQMPAMPQYQPQPQAQPTMAQQQQQYQPMQQQQQPQMMQQQMQPQQNMQPQMPPVQQVHMQPNVQQNMQQMPMQQQQGQQPQIMPQQMQQLAQQMPQQVTYSQPLSQNPQSGVTQTSSQGMMPTMHAQMQNYQQNQMLSNMQPQPIMNIQSQPHLQPQYYTNPMQQTGPMMNSQGGMMPTMSQAGNVGQVNMQSSSTLPPLQSYPVSQPIQQVPGMQTPPVQNSMPQYTLPMSMSQPTPMQPMSQPLPSVAMQQQAMNYSVPASQGYPQVSSVPSSSLDVRSAIAADHSLLESLAEVTATGDEQPPGEDPESASGASAVAIDNKIEQAMDLVKSHLMFAVREEVEVLKEKIAELMERITQLESENTVLRASANPDTLAQLSSTQSSQASNPP</sequence>
<feature type="region of interest" description="Disordered" evidence="8">
    <location>
        <begin position="1"/>
        <end position="84"/>
    </location>
</feature>
<feature type="compositionally biased region" description="Low complexity" evidence="8">
    <location>
        <begin position="399"/>
        <end position="418"/>
    </location>
</feature>
<keyword evidence="5" id="KW-0805">Transcription regulation</keyword>
<dbReference type="GO" id="GO:0008284">
    <property type="term" value="P:positive regulation of cell population proliferation"/>
    <property type="evidence" value="ECO:0007669"/>
    <property type="project" value="TreeGrafter"/>
</dbReference>
<evidence type="ECO:0000256" key="2">
    <source>
        <dbReference type="ARBA" id="ARBA00004496"/>
    </source>
</evidence>
<evidence type="ECO:0000256" key="1">
    <source>
        <dbReference type="ARBA" id="ARBA00004123"/>
    </source>
</evidence>
<dbReference type="PANTHER" id="PTHR46745:SF1">
    <property type="entry name" value="TSC22 DOMAIN FAMILY PROTEIN 1"/>
    <property type="match status" value="1"/>
</dbReference>
<evidence type="ECO:0000256" key="4">
    <source>
        <dbReference type="ARBA" id="ARBA00022490"/>
    </source>
</evidence>
<dbReference type="AlphaFoldDB" id="A0A0A9WYK4"/>
<feature type="compositionally biased region" description="Low complexity" evidence="8">
    <location>
        <begin position="55"/>
        <end position="66"/>
    </location>
</feature>
<feature type="compositionally biased region" description="Low complexity" evidence="8">
    <location>
        <begin position="354"/>
        <end position="369"/>
    </location>
</feature>
<feature type="compositionally biased region" description="Polar residues" evidence="8">
    <location>
        <begin position="290"/>
        <end position="340"/>
    </location>
</feature>
<feature type="region of interest" description="Disordered" evidence="8">
    <location>
        <begin position="290"/>
        <end position="370"/>
    </location>
</feature>
<evidence type="ECO:0000313" key="9">
    <source>
        <dbReference type="EMBL" id="JAG12833.1"/>
    </source>
</evidence>
<feature type="compositionally biased region" description="Low complexity" evidence="8">
    <location>
        <begin position="826"/>
        <end position="842"/>
    </location>
</feature>
<dbReference type="CDD" id="cd21936">
    <property type="entry name" value="ZIP_TSC22D"/>
    <property type="match status" value="1"/>
</dbReference>
<reference evidence="10" key="2">
    <citation type="submission" date="2014-07" db="EMBL/GenBank/DDBJ databases">
        <authorList>
            <person name="Hull J."/>
        </authorList>
    </citation>
    <scope>NUCLEOTIDE SEQUENCE</scope>
</reference>
<keyword evidence="4" id="KW-0963">Cytoplasm</keyword>
<dbReference type="GO" id="GO:0006357">
    <property type="term" value="P:regulation of transcription by RNA polymerase II"/>
    <property type="evidence" value="ECO:0007669"/>
    <property type="project" value="InterPro"/>
</dbReference>
<protein>
    <submittedName>
        <fullName evidence="10">Protein bunched, class 2/F isoform</fullName>
    </submittedName>
</protein>
<evidence type="ECO:0000313" key="11">
    <source>
        <dbReference type="EMBL" id="JAG56267.1"/>
    </source>
</evidence>
<dbReference type="EMBL" id="GBHO01030771">
    <property type="protein sequence ID" value="JAG12833.1"/>
    <property type="molecule type" value="Transcribed_RNA"/>
</dbReference>
<dbReference type="EMBL" id="GBRD01009557">
    <property type="protein sequence ID" value="JAG56267.1"/>
    <property type="molecule type" value="Transcribed_RNA"/>
</dbReference>
<feature type="compositionally biased region" description="Low complexity" evidence="8">
    <location>
        <begin position="425"/>
        <end position="504"/>
    </location>
</feature>
<organism evidence="10">
    <name type="scientific">Lygus hesperus</name>
    <name type="common">Western plant bug</name>
    <dbReference type="NCBI Taxonomy" id="30085"/>
    <lineage>
        <taxon>Eukaryota</taxon>
        <taxon>Metazoa</taxon>
        <taxon>Ecdysozoa</taxon>
        <taxon>Arthropoda</taxon>
        <taxon>Hexapoda</taxon>
        <taxon>Insecta</taxon>
        <taxon>Pterygota</taxon>
        <taxon>Neoptera</taxon>
        <taxon>Paraneoptera</taxon>
        <taxon>Hemiptera</taxon>
        <taxon>Heteroptera</taxon>
        <taxon>Panheteroptera</taxon>
        <taxon>Cimicomorpha</taxon>
        <taxon>Miridae</taxon>
        <taxon>Mirini</taxon>
        <taxon>Lygus</taxon>
    </lineage>
</organism>
<reference evidence="11" key="3">
    <citation type="submission" date="2014-09" db="EMBL/GenBank/DDBJ databases">
        <authorList>
            <person name="Magalhaes I.L.F."/>
            <person name="Oliveira U."/>
            <person name="Santos F.R."/>
            <person name="Vidigal T.H.D.A."/>
            <person name="Brescovit A.D."/>
            <person name="Santos A.J."/>
        </authorList>
    </citation>
    <scope>NUCLEOTIDE SEQUENCE</scope>
</reference>
<accession>A0A0A9WYK4</accession>
<dbReference type="Pfam" id="PF01166">
    <property type="entry name" value="TSC22"/>
    <property type="match status" value="1"/>
</dbReference>
<dbReference type="GO" id="GO:0005634">
    <property type="term" value="C:nucleus"/>
    <property type="evidence" value="ECO:0007669"/>
    <property type="project" value="UniProtKB-SubCell"/>
</dbReference>
<name>A0A0A9WYK4_LYGHE</name>
<feature type="region of interest" description="Disordered" evidence="8">
    <location>
        <begin position="819"/>
        <end position="842"/>
    </location>
</feature>
<comment type="subcellular location">
    <subcellularLocation>
        <location evidence="2">Cytoplasm</location>
    </subcellularLocation>
    <subcellularLocation>
        <location evidence="1">Nucleus</location>
    </subcellularLocation>
</comment>
<dbReference type="EMBL" id="GBRD01003404">
    <property type="protein sequence ID" value="JAG62417.1"/>
    <property type="molecule type" value="Transcribed_RNA"/>
</dbReference>
<proteinExistence type="inferred from homology"/>
<feature type="region of interest" description="Disordered" evidence="8">
    <location>
        <begin position="522"/>
        <end position="569"/>
    </location>
</feature>
<dbReference type="GO" id="GO:0005829">
    <property type="term" value="C:cytosol"/>
    <property type="evidence" value="ECO:0007669"/>
    <property type="project" value="TreeGrafter"/>
</dbReference>
<feature type="compositionally biased region" description="Acidic residues" evidence="8">
    <location>
        <begin position="69"/>
        <end position="78"/>
    </location>
</feature>
<dbReference type="PANTHER" id="PTHR46745">
    <property type="entry name" value="TSC22 DOMAIN FAMILY PROTEIN 1"/>
    <property type="match status" value="1"/>
</dbReference>
<dbReference type="PROSITE" id="PS01289">
    <property type="entry name" value="TSC22"/>
    <property type="match status" value="1"/>
</dbReference>
<dbReference type="GO" id="GO:0043066">
    <property type="term" value="P:negative regulation of apoptotic process"/>
    <property type="evidence" value="ECO:0007669"/>
    <property type="project" value="TreeGrafter"/>
</dbReference>
<feature type="region of interest" description="Disordered" evidence="8">
    <location>
        <begin position="395"/>
        <end position="504"/>
    </location>
</feature>
<dbReference type="InterPro" id="IPR000580">
    <property type="entry name" value="TSC22/Bun"/>
</dbReference>
<evidence type="ECO:0000256" key="8">
    <source>
        <dbReference type="SAM" id="MobiDB-lite"/>
    </source>
</evidence>
<evidence type="ECO:0000256" key="5">
    <source>
        <dbReference type="ARBA" id="ARBA00023015"/>
    </source>
</evidence>
<dbReference type="EMBL" id="GBHO01030770">
    <property type="protein sequence ID" value="JAG12834.1"/>
    <property type="molecule type" value="Transcribed_RNA"/>
</dbReference>
<dbReference type="InterPro" id="IPR047862">
    <property type="entry name" value="TSC22/BUN_CS"/>
</dbReference>
<comment type="similarity">
    <text evidence="3">Belongs to the TSC-22/Dip/Bun family.</text>
</comment>
<reference evidence="10" key="1">
    <citation type="journal article" date="2014" name="PLoS ONE">
        <title>Transcriptome-Based Identification of ABC Transporters in the Western Tarnished Plant Bug Lygus hesperus.</title>
        <authorList>
            <person name="Hull J.J."/>
            <person name="Chaney K."/>
            <person name="Geib S.M."/>
            <person name="Fabrick J.A."/>
            <person name="Brent C.S."/>
            <person name="Walsh D."/>
            <person name="Lavine L.C."/>
        </authorList>
    </citation>
    <scope>NUCLEOTIDE SEQUENCE</scope>
</reference>
<feature type="region of interest" description="Disordered" evidence="8">
    <location>
        <begin position="230"/>
        <end position="253"/>
    </location>
</feature>